<proteinExistence type="predicted"/>
<dbReference type="PANTHER" id="PTHR14187">
    <property type="entry name" value="ALPHA KINASE/ELONGATION FACTOR 2 KINASE"/>
    <property type="match status" value="1"/>
</dbReference>
<dbReference type="AlphaFoldDB" id="A0A0C3BJF1"/>
<dbReference type="HOGENOM" id="CLU_009958_4_2_1"/>
<organism evidence="1 2">
    <name type="scientific">Hebeloma cylindrosporum</name>
    <dbReference type="NCBI Taxonomy" id="76867"/>
    <lineage>
        <taxon>Eukaryota</taxon>
        <taxon>Fungi</taxon>
        <taxon>Dikarya</taxon>
        <taxon>Basidiomycota</taxon>
        <taxon>Agaricomycotina</taxon>
        <taxon>Agaricomycetes</taxon>
        <taxon>Agaricomycetidae</taxon>
        <taxon>Agaricales</taxon>
        <taxon>Agaricineae</taxon>
        <taxon>Hymenogastraceae</taxon>
        <taxon>Hebeloma</taxon>
    </lineage>
</organism>
<keyword evidence="2" id="KW-1185">Reference proteome</keyword>
<dbReference type="Gene3D" id="3.30.420.40">
    <property type="match status" value="1"/>
</dbReference>
<dbReference type="InterPro" id="IPR043129">
    <property type="entry name" value="ATPase_NBD"/>
</dbReference>
<accession>A0A0C3BJF1</accession>
<dbReference type="SUPFAM" id="SSF53067">
    <property type="entry name" value="Actin-like ATPase domain"/>
    <property type="match status" value="2"/>
</dbReference>
<reference evidence="2" key="2">
    <citation type="submission" date="2015-01" db="EMBL/GenBank/DDBJ databases">
        <title>Evolutionary Origins and Diversification of the Mycorrhizal Mutualists.</title>
        <authorList>
            <consortium name="DOE Joint Genome Institute"/>
            <consortium name="Mycorrhizal Genomics Consortium"/>
            <person name="Kohler A."/>
            <person name="Kuo A."/>
            <person name="Nagy L.G."/>
            <person name="Floudas D."/>
            <person name="Copeland A."/>
            <person name="Barry K.W."/>
            <person name="Cichocki N."/>
            <person name="Veneault-Fourrey C."/>
            <person name="LaButti K."/>
            <person name="Lindquist E.A."/>
            <person name="Lipzen A."/>
            <person name="Lundell T."/>
            <person name="Morin E."/>
            <person name="Murat C."/>
            <person name="Riley R."/>
            <person name="Ohm R."/>
            <person name="Sun H."/>
            <person name="Tunlid A."/>
            <person name="Henrissat B."/>
            <person name="Grigoriev I.V."/>
            <person name="Hibbett D.S."/>
            <person name="Martin F."/>
        </authorList>
    </citation>
    <scope>NUCLEOTIDE SEQUENCE [LARGE SCALE GENOMIC DNA]</scope>
    <source>
        <strain evidence="2">h7</strain>
    </source>
</reference>
<dbReference type="Proteomes" id="UP000053424">
    <property type="component" value="Unassembled WGS sequence"/>
</dbReference>
<gene>
    <name evidence="1" type="ORF">M413DRAFT_13642</name>
</gene>
<reference evidence="1 2" key="1">
    <citation type="submission" date="2014-04" db="EMBL/GenBank/DDBJ databases">
        <authorList>
            <consortium name="DOE Joint Genome Institute"/>
            <person name="Kuo A."/>
            <person name="Gay G."/>
            <person name="Dore J."/>
            <person name="Kohler A."/>
            <person name="Nagy L.G."/>
            <person name="Floudas D."/>
            <person name="Copeland A."/>
            <person name="Barry K.W."/>
            <person name="Cichocki N."/>
            <person name="Veneault-Fourrey C."/>
            <person name="LaButti K."/>
            <person name="Lindquist E.A."/>
            <person name="Lipzen A."/>
            <person name="Lundell T."/>
            <person name="Morin E."/>
            <person name="Murat C."/>
            <person name="Sun H."/>
            <person name="Tunlid A."/>
            <person name="Henrissat B."/>
            <person name="Grigoriev I.V."/>
            <person name="Hibbett D.S."/>
            <person name="Martin F."/>
            <person name="Nordberg H.P."/>
            <person name="Cantor M.N."/>
            <person name="Hua S.X."/>
        </authorList>
    </citation>
    <scope>NUCLEOTIDE SEQUENCE [LARGE SCALE GENOMIC DNA]</scope>
    <source>
        <strain evidence="2">h7</strain>
    </source>
</reference>
<evidence type="ECO:0000313" key="2">
    <source>
        <dbReference type="Proteomes" id="UP000053424"/>
    </source>
</evidence>
<dbReference type="EMBL" id="KN831801">
    <property type="protein sequence ID" value="KIM36860.1"/>
    <property type="molecule type" value="Genomic_DNA"/>
</dbReference>
<dbReference type="STRING" id="686832.A0A0C3BJF1"/>
<sequence>MNTRLPYSGPFRKLVLAFDVGTTYSGISYCILDPGEVPEIRGVTRFPAQEHVGGDSKIPTIIYYDQSGNVRAVGAEADRVDLEEEAEDGELVKAEWFKLHLRPRAPSSSGITDTIPPLPRGKSAIDVFADFLRYLYQCAQGYIQETHANGTNLWRGFESRTHFVLTHPNGWEGEQQYMMRKAAVMAGLIPDTEDGHSQLSFVTEGEASLHCCIQSGLANEAIKDGKGIIIVDAGGGTIDISTYKKTTPKGDSYEEMSAPQCYFQGSIFVTANAKQFLQNVMRGTRFELDIPYITRIFDKTTKLRFRSADDPQFIKFGTLRDKDPSLNIRSGQLKLLGSDVASFFEPAIRCIVQSVEEQCKASPNAISSVFLVGGFAASDWLFSNLKTSLMAQGVEVSRPDSHVNKAVADGAISFFIDHFVAARVSKFAYGTSCMTRFQPQNIEHVARSANKFRDLSGDWMIGGVFSVILPKNTKVTETQEFRQAYGKLAPDPSDFDKIRVDIMCYRGTIADSSSQWFMDKDPFMYSTLCRVEADTSRLSIPPKISKHQRMQYYEIKFEILLSLGLTELKAHICWQENKKGKYLYTFFHVSRSNSSLRSPAQVVYDPDIVIQE</sequence>
<dbReference type="PANTHER" id="PTHR14187:SF5">
    <property type="entry name" value="HEAT SHOCK 70 KDA PROTEIN 12A"/>
    <property type="match status" value="1"/>
</dbReference>
<evidence type="ECO:0000313" key="1">
    <source>
        <dbReference type="EMBL" id="KIM36860.1"/>
    </source>
</evidence>
<protein>
    <submittedName>
        <fullName evidence="1">Uncharacterized protein</fullName>
    </submittedName>
</protein>
<name>A0A0C3BJF1_HEBCY</name>
<dbReference type="OrthoDB" id="2963168at2759"/>
<dbReference type="CDD" id="cd10170">
    <property type="entry name" value="ASKHA_NBD_HSP70"/>
    <property type="match status" value="1"/>
</dbReference>